<reference evidence="3" key="2">
    <citation type="submission" date="2015-01" db="EMBL/GenBank/DDBJ databases">
        <title>Evolutionary Origins and Diversification of the Mycorrhizal Mutualists.</title>
        <authorList>
            <consortium name="DOE Joint Genome Institute"/>
            <consortium name="Mycorrhizal Genomics Consortium"/>
            <person name="Kohler A."/>
            <person name="Kuo A."/>
            <person name="Nagy L.G."/>
            <person name="Floudas D."/>
            <person name="Copeland A."/>
            <person name="Barry K.W."/>
            <person name="Cichocki N."/>
            <person name="Veneault-Fourrey C."/>
            <person name="LaButti K."/>
            <person name="Lindquist E.A."/>
            <person name="Lipzen A."/>
            <person name="Lundell T."/>
            <person name="Morin E."/>
            <person name="Murat C."/>
            <person name="Riley R."/>
            <person name="Ohm R."/>
            <person name="Sun H."/>
            <person name="Tunlid A."/>
            <person name="Henrissat B."/>
            <person name="Grigoriev I.V."/>
            <person name="Hibbett D.S."/>
            <person name="Martin F."/>
        </authorList>
    </citation>
    <scope>NUCLEOTIDE SEQUENCE [LARGE SCALE GENOMIC DNA]</scope>
    <source>
        <strain evidence="3">MAFF 305830</strain>
    </source>
</reference>
<accession>A0A0C2WDB7</accession>
<dbReference type="Proteomes" id="UP000054097">
    <property type="component" value="Unassembled WGS sequence"/>
</dbReference>
<feature type="transmembrane region" description="Helical" evidence="1">
    <location>
        <begin position="154"/>
        <end position="177"/>
    </location>
</feature>
<evidence type="ECO:0000256" key="1">
    <source>
        <dbReference type="SAM" id="Phobius"/>
    </source>
</evidence>
<reference evidence="2 3" key="1">
    <citation type="submission" date="2014-04" db="EMBL/GenBank/DDBJ databases">
        <authorList>
            <consortium name="DOE Joint Genome Institute"/>
            <person name="Kuo A."/>
            <person name="Zuccaro A."/>
            <person name="Kohler A."/>
            <person name="Nagy L.G."/>
            <person name="Floudas D."/>
            <person name="Copeland A."/>
            <person name="Barry K.W."/>
            <person name="Cichocki N."/>
            <person name="Veneault-Fourrey C."/>
            <person name="LaButti K."/>
            <person name="Lindquist E.A."/>
            <person name="Lipzen A."/>
            <person name="Lundell T."/>
            <person name="Morin E."/>
            <person name="Murat C."/>
            <person name="Sun H."/>
            <person name="Tunlid A."/>
            <person name="Henrissat B."/>
            <person name="Grigoriev I.V."/>
            <person name="Hibbett D.S."/>
            <person name="Martin F."/>
            <person name="Nordberg H.P."/>
            <person name="Cantor M.N."/>
            <person name="Hua S.X."/>
        </authorList>
    </citation>
    <scope>NUCLEOTIDE SEQUENCE [LARGE SCALE GENOMIC DNA]</scope>
    <source>
        <strain evidence="2 3">MAFF 305830</strain>
    </source>
</reference>
<sequence>MSDQACSLPEYYEMIKALAFISSFGFGACTAASLQVATTDNTLKISDTKEAPTVHAPSSNANRLRNRANKFKQDAHEYTRSPSIIFAIAASFYAVGLILSLPLNLLLTWQSAARAVTSGGVARAMVAMDVYISLVAVIAAALLTGQALKSIKPIVGWITLGAVGLVALTFVVIEVVVHTSPEFNDPEPRRCTWFTGV</sequence>
<protein>
    <submittedName>
        <fullName evidence="2">Uncharacterized protein</fullName>
    </submittedName>
</protein>
<keyword evidence="1" id="KW-0472">Membrane</keyword>
<name>A0A0C2WDB7_SERVB</name>
<keyword evidence="1" id="KW-0812">Transmembrane</keyword>
<organism evidence="2 3">
    <name type="scientific">Serendipita vermifera MAFF 305830</name>
    <dbReference type="NCBI Taxonomy" id="933852"/>
    <lineage>
        <taxon>Eukaryota</taxon>
        <taxon>Fungi</taxon>
        <taxon>Dikarya</taxon>
        <taxon>Basidiomycota</taxon>
        <taxon>Agaricomycotina</taxon>
        <taxon>Agaricomycetes</taxon>
        <taxon>Sebacinales</taxon>
        <taxon>Serendipitaceae</taxon>
        <taxon>Serendipita</taxon>
    </lineage>
</organism>
<dbReference type="AlphaFoldDB" id="A0A0C2WDB7"/>
<dbReference type="EMBL" id="KN824323">
    <property type="protein sequence ID" value="KIM24478.1"/>
    <property type="molecule type" value="Genomic_DNA"/>
</dbReference>
<feature type="transmembrane region" description="Helical" evidence="1">
    <location>
        <begin position="17"/>
        <end position="37"/>
    </location>
</feature>
<evidence type="ECO:0000313" key="3">
    <source>
        <dbReference type="Proteomes" id="UP000054097"/>
    </source>
</evidence>
<dbReference type="HOGENOM" id="CLU_092147_0_0_1"/>
<feature type="transmembrane region" description="Helical" evidence="1">
    <location>
        <begin position="130"/>
        <end position="148"/>
    </location>
</feature>
<keyword evidence="3" id="KW-1185">Reference proteome</keyword>
<proteinExistence type="predicted"/>
<gene>
    <name evidence="2" type="ORF">M408DRAFT_26947</name>
</gene>
<feature type="transmembrane region" description="Helical" evidence="1">
    <location>
        <begin position="84"/>
        <end position="109"/>
    </location>
</feature>
<keyword evidence="1" id="KW-1133">Transmembrane helix</keyword>
<evidence type="ECO:0000313" key="2">
    <source>
        <dbReference type="EMBL" id="KIM24478.1"/>
    </source>
</evidence>